<evidence type="ECO:0000313" key="3">
    <source>
        <dbReference type="EMBL" id="EDT37790.1"/>
    </source>
</evidence>
<dbReference type="InterPro" id="IPR018712">
    <property type="entry name" value="Tle1-like_cat"/>
</dbReference>
<feature type="compositionally biased region" description="Low complexity" evidence="1">
    <location>
        <begin position="1"/>
        <end position="13"/>
    </location>
</feature>
<dbReference type="Pfam" id="PF09994">
    <property type="entry name" value="T6SS_Tle1-like_cat"/>
    <property type="match status" value="1"/>
</dbReference>
<dbReference type="RefSeq" id="WP_006762160.1">
    <property type="nucleotide sequence ID" value="NZ_ABLK01000384.1"/>
</dbReference>
<protein>
    <recommendedName>
        <fullName evidence="2">T6SS Phospholipase effector Tle1-like catalytic domain-containing protein</fullName>
    </recommendedName>
</protein>
<evidence type="ECO:0000313" key="4">
    <source>
        <dbReference type="Proteomes" id="UP000004814"/>
    </source>
</evidence>
<dbReference type="AlphaFoldDB" id="B1TF68"/>
<reference evidence="3 4" key="1">
    <citation type="submission" date="2008-03" db="EMBL/GenBank/DDBJ databases">
        <title>Sequencing of the draft genome and assembly of Burkholderia ambifaria MEX-5.</title>
        <authorList>
            <consortium name="US DOE Joint Genome Institute (JGI-PGF)"/>
            <person name="Copeland A."/>
            <person name="Lucas S."/>
            <person name="Lapidus A."/>
            <person name="Glavina del Rio T."/>
            <person name="Dalin E."/>
            <person name="Tice H."/>
            <person name="Bruce D."/>
            <person name="Goodwin L."/>
            <person name="Pitluck S."/>
            <person name="Larimer F."/>
            <person name="Land M.L."/>
            <person name="Hauser L."/>
            <person name="Tiedje J."/>
            <person name="Richardson P."/>
        </authorList>
    </citation>
    <scope>NUCLEOTIDE SEQUENCE [LARGE SCALE GENOMIC DNA]</scope>
    <source>
        <strain evidence="3 4">MEX-5</strain>
    </source>
</reference>
<dbReference type="PANTHER" id="PTHR33840:SF1">
    <property type="entry name" value="TLE1 PHOSPHOLIPASE DOMAIN-CONTAINING PROTEIN"/>
    <property type="match status" value="1"/>
</dbReference>
<dbReference type="EMBL" id="ABLK01000384">
    <property type="protein sequence ID" value="EDT37790.1"/>
    <property type="molecule type" value="Genomic_DNA"/>
</dbReference>
<organism evidence="3 4">
    <name type="scientific">Burkholderia ambifaria MEX-5</name>
    <dbReference type="NCBI Taxonomy" id="396597"/>
    <lineage>
        <taxon>Bacteria</taxon>
        <taxon>Pseudomonadati</taxon>
        <taxon>Pseudomonadota</taxon>
        <taxon>Betaproteobacteria</taxon>
        <taxon>Burkholderiales</taxon>
        <taxon>Burkholderiaceae</taxon>
        <taxon>Burkholderia</taxon>
        <taxon>Burkholderia cepacia complex</taxon>
    </lineage>
</organism>
<comment type="caution">
    <text evidence="3">The sequence shown here is derived from an EMBL/GenBank/DDBJ whole genome shotgun (WGS) entry which is preliminary data.</text>
</comment>
<accession>B1TF68</accession>
<feature type="region of interest" description="Disordered" evidence="1">
    <location>
        <begin position="79"/>
        <end position="122"/>
    </location>
</feature>
<feature type="compositionally biased region" description="Polar residues" evidence="1">
    <location>
        <begin position="14"/>
        <end position="23"/>
    </location>
</feature>
<feature type="region of interest" description="Disordered" evidence="1">
    <location>
        <begin position="1"/>
        <end position="43"/>
    </location>
</feature>
<dbReference type="Proteomes" id="UP000004814">
    <property type="component" value="Unassembled WGS sequence"/>
</dbReference>
<sequence length="580" mass="63535">MGQQQPVQPSGSGTPDSPLSQSRPLGDYMTNRPPKISSDHDANGLLTYRGRKYAEIQDGGIVMVGIGSDGTVRAKLANEKNDNASGPVLHRNPDDNTWSDTPSDTGNPSRVGNPQPSGLKDGGVTYYQASKSQLESYGEAAKQIGEMKVPLMHQKNDPNSRLFVAAFDGTGNDGNAEVLGRSNVAEIAEQYQYASYQDPNVAVSYIKGPGTQNNPIVNVVDKATGKTYPDRLQKMNVALQAKAQAWFDENPNIRISVVDLGFSRGAEQAAGFARMIEDNGIMVRDRSGKEINLVQSKQVIQAAALFDPVGTGTPHKNDRSLPNSVVTGLQIRAKDEKRDQFKDTEIITHTEPNMPFQVVEVNGSHSDIGGGYEQNGLAIRNGNLMREYLNSLTDVKLNMLPEPAEGHPSNVVHRSEEGFPSPIYTTKYFDENQGRGSVRNSVDHNFSRARPAPSIEPWSGLEWKLEYLPVGQNLSERSKDLITSGRTALNDLNGQLGPSDKWADEPRSRIGAFSVYATRQAGMDKIARMEITGRGENAEITVYDSHGQEVRFKVTDALKDSENTTLRRIADFDTDSRQAR</sequence>
<name>B1TF68_9BURK</name>
<dbReference type="PATRIC" id="fig|396597.7.peg.973"/>
<feature type="domain" description="T6SS Phospholipase effector Tle1-like catalytic" evidence="2">
    <location>
        <begin position="163"/>
        <end position="286"/>
    </location>
</feature>
<evidence type="ECO:0000259" key="2">
    <source>
        <dbReference type="Pfam" id="PF09994"/>
    </source>
</evidence>
<evidence type="ECO:0000256" key="1">
    <source>
        <dbReference type="SAM" id="MobiDB-lite"/>
    </source>
</evidence>
<proteinExistence type="predicted"/>
<dbReference type="PANTHER" id="PTHR33840">
    <property type="match status" value="1"/>
</dbReference>
<feature type="compositionally biased region" description="Polar residues" evidence="1">
    <location>
        <begin position="95"/>
        <end position="116"/>
    </location>
</feature>
<gene>
    <name evidence="3" type="ORF">BamMEX5DRAFT_6434</name>
</gene>